<dbReference type="Gene3D" id="3.30.710.10">
    <property type="entry name" value="Potassium Channel Kv1.1, Chain A"/>
    <property type="match status" value="1"/>
</dbReference>
<evidence type="ECO:0000259" key="2">
    <source>
        <dbReference type="PROSITE" id="PS50097"/>
    </source>
</evidence>
<accession>A0A8E2AXB0</accession>
<feature type="region of interest" description="Disordered" evidence="1">
    <location>
        <begin position="202"/>
        <end position="223"/>
    </location>
</feature>
<protein>
    <recommendedName>
        <fullName evidence="2">BTB domain-containing protein</fullName>
    </recommendedName>
</protein>
<sequence length="338" mass="37459">MIPRALWRRSLPRYLAALSSFSAADMVDNNSDGAVPNSNLRRHRKFWLDDGSLIVRAQDDLYKVHRTLLTRHSSRLASLVDGTPHDTSDTAVCPTVHIPEGVGLESTNFEALLEHLYHDTPISDGSFRHVAGVLRASSKKQLDLPSVHNQARQKLESLFPSVPVPYFHSDDADKALTLAVEYEIPSIQKALYYSLATNSNLEHDDPDGPSSRPTSPAPVRPDLSPELAARCRTLLDQLVAHFTPVLFTVATAHHMACTNVFAEAWMPLVIQPALEGSGLCRPLETLQTIMDLDWAAHGLCADCVRDKREEWKGEQQAVWDAMDDWLGLRRSGGDNGTT</sequence>
<dbReference type="InterPro" id="IPR011333">
    <property type="entry name" value="SKP1/BTB/POZ_sf"/>
</dbReference>
<dbReference type="InterPro" id="IPR000210">
    <property type="entry name" value="BTB/POZ_dom"/>
</dbReference>
<proteinExistence type="predicted"/>
<name>A0A8E2AXB0_9APHY</name>
<dbReference type="Proteomes" id="UP000250043">
    <property type="component" value="Unassembled WGS sequence"/>
</dbReference>
<evidence type="ECO:0000256" key="1">
    <source>
        <dbReference type="SAM" id="MobiDB-lite"/>
    </source>
</evidence>
<feature type="domain" description="BTB" evidence="2">
    <location>
        <begin position="49"/>
        <end position="117"/>
    </location>
</feature>
<evidence type="ECO:0000313" key="3">
    <source>
        <dbReference type="EMBL" id="OCH92256.1"/>
    </source>
</evidence>
<dbReference type="PROSITE" id="PS50097">
    <property type="entry name" value="BTB"/>
    <property type="match status" value="1"/>
</dbReference>
<keyword evidence="4" id="KW-1185">Reference proteome</keyword>
<dbReference type="SUPFAM" id="SSF54695">
    <property type="entry name" value="POZ domain"/>
    <property type="match status" value="1"/>
</dbReference>
<gene>
    <name evidence="3" type="ORF">OBBRIDRAFT_751737</name>
</gene>
<dbReference type="OrthoDB" id="3249359at2759"/>
<evidence type="ECO:0000313" key="4">
    <source>
        <dbReference type="Proteomes" id="UP000250043"/>
    </source>
</evidence>
<reference evidence="3 4" key="1">
    <citation type="submission" date="2016-07" db="EMBL/GenBank/DDBJ databases">
        <title>Draft genome of the white-rot fungus Obba rivulosa 3A-2.</title>
        <authorList>
            <consortium name="DOE Joint Genome Institute"/>
            <person name="Miettinen O."/>
            <person name="Riley R."/>
            <person name="Acob R."/>
            <person name="Barry K."/>
            <person name="Cullen D."/>
            <person name="De Vries R."/>
            <person name="Hainaut M."/>
            <person name="Hatakka A."/>
            <person name="Henrissat B."/>
            <person name="Hilden K."/>
            <person name="Kuo R."/>
            <person name="Labutti K."/>
            <person name="Lipzen A."/>
            <person name="Makela M.R."/>
            <person name="Sandor L."/>
            <person name="Spatafora J.W."/>
            <person name="Grigoriev I.V."/>
            <person name="Hibbett D.S."/>
        </authorList>
    </citation>
    <scope>NUCLEOTIDE SEQUENCE [LARGE SCALE GENOMIC DNA]</scope>
    <source>
        <strain evidence="3 4">3A-2</strain>
    </source>
</reference>
<dbReference type="EMBL" id="KV722372">
    <property type="protein sequence ID" value="OCH92256.1"/>
    <property type="molecule type" value="Genomic_DNA"/>
</dbReference>
<organism evidence="3 4">
    <name type="scientific">Obba rivulosa</name>
    <dbReference type="NCBI Taxonomy" id="1052685"/>
    <lineage>
        <taxon>Eukaryota</taxon>
        <taxon>Fungi</taxon>
        <taxon>Dikarya</taxon>
        <taxon>Basidiomycota</taxon>
        <taxon>Agaricomycotina</taxon>
        <taxon>Agaricomycetes</taxon>
        <taxon>Polyporales</taxon>
        <taxon>Gelatoporiaceae</taxon>
        <taxon>Obba</taxon>
    </lineage>
</organism>
<dbReference type="AlphaFoldDB" id="A0A8E2AXB0"/>